<dbReference type="Pfam" id="PF06391">
    <property type="entry name" value="MAT1"/>
    <property type="match status" value="1"/>
</dbReference>
<evidence type="ECO:0000313" key="15">
    <source>
        <dbReference type="WBParaSite" id="HNAJ_0000056801-mRNA-1"/>
    </source>
</evidence>
<dbReference type="NCBIfam" id="TIGR00570">
    <property type="entry name" value="cdk7"/>
    <property type="match status" value="1"/>
</dbReference>
<dbReference type="GO" id="GO:0008270">
    <property type="term" value="F:zinc ion binding"/>
    <property type="evidence" value="ECO:0007669"/>
    <property type="project" value="UniProtKB-KW"/>
</dbReference>
<dbReference type="STRING" id="102285.A0A0R3T137"/>
<dbReference type="WBParaSite" id="HNAJ_0000056801-mRNA-1">
    <property type="protein sequence ID" value="HNAJ_0000056801-mRNA-1"/>
    <property type="gene ID" value="HNAJ_0000056801"/>
</dbReference>
<dbReference type="GO" id="GO:0006357">
    <property type="term" value="P:regulation of transcription by RNA polymerase II"/>
    <property type="evidence" value="ECO:0007669"/>
    <property type="project" value="TreeGrafter"/>
</dbReference>
<reference evidence="13 14" key="2">
    <citation type="submission" date="2018-11" db="EMBL/GenBank/DDBJ databases">
        <authorList>
            <consortium name="Pathogen Informatics"/>
        </authorList>
    </citation>
    <scope>NUCLEOTIDE SEQUENCE [LARGE SCALE GENOMIC DNA]</scope>
</reference>
<evidence type="ECO:0000256" key="8">
    <source>
        <dbReference type="ARBA" id="ARBA00077720"/>
    </source>
</evidence>
<dbReference type="AlphaFoldDB" id="A0A0R3T137"/>
<keyword evidence="14" id="KW-1185">Reference proteome</keyword>
<keyword evidence="4" id="KW-0862">Zinc</keyword>
<evidence type="ECO:0000256" key="7">
    <source>
        <dbReference type="ARBA" id="ARBA00077380"/>
    </source>
</evidence>
<dbReference type="SUPFAM" id="SSF57850">
    <property type="entry name" value="RING/U-box"/>
    <property type="match status" value="1"/>
</dbReference>
<evidence type="ECO:0000256" key="10">
    <source>
        <dbReference type="PROSITE-ProRule" id="PRU00175"/>
    </source>
</evidence>
<dbReference type="GO" id="GO:0061575">
    <property type="term" value="F:cyclin-dependent protein serine/threonine kinase activator activity"/>
    <property type="evidence" value="ECO:0007669"/>
    <property type="project" value="InterPro"/>
</dbReference>
<dbReference type="InterPro" id="IPR017907">
    <property type="entry name" value="Znf_RING_CS"/>
</dbReference>
<evidence type="ECO:0000256" key="2">
    <source>
        <dbReference type="ARBA" id="ARBA00022723"/>
    </source>
</evidence>
<dbReference type="Gene3D" id="3.30.40.10">
    <property type="entry name" value="Zinc/RING finger domain, C3HC4 (zinc finger)"/>
    <property type="match status" value="1"/>
</dbReference>
<dbReference type="PANTHER" id="PTHR12683">
    <property type="entry name" value="CDK-ACTIVATING KINASE ASSEMBLY FACTOR MAT1"/>
    <property type="match status" value="1"/>
</dbReference>
<evidence type="ECO:0000256" key="6">
    <source>
        <dbReference type="ARBA" id="ARBA00074719"/>
    </source>
</evidence>
<dbReference type="FunFam" id="3.30.40.10:FF:000037">
    <property type="entry name" value="Cdk-activating kinase assembly factor MAT1, centre"/>
    <property type="match status" value="1"/>
</dbReference>
<feature type="compositionally biased region" description="Low complexity" evidence="11">
    <location>
        <begin position="310"/>
        <end position="326"/>
    </location>
</feature>
<dbReference type="InterPro" id="IPR001841">
    <property type="entry name" value="Znf_RING"/>
</dbReference>
<dbReference type="PROSITE" id="PS00518">
    <property type="entry name" value="ZF_RING_1"/>
    <property type="match status" value="1"/>
</dbReference>
<proteinExistence type="predicted"/>
<dbReference type="OrthoDB" id="5963at2759"/>
<dbReference type="PANTHER" id="PTHR12683:SF13">
    <property type="entry name" value="CDK-ACTIVATING KINASE ASSEMBLY FACTOR MAT1"/>
    <property type="match status" value="1"/>
</dbReference>
<feature type="region of interest" description="Disordered" evidence="11">
    <location>
        <begin position="310"/>
        <end position="330"/>
    </location>
</feature>
<protein>
    <recommendedName>
        <fullName evidence="6">CDK-activating kinase assembly factor MAT1</fullName>
    </recommendedName>
    <alternativeName>
        <fullName evidence="9">CDK7/cyclin-H assembly factor</fullName>
    </alternativeName>
    <alternativeName>
        <fullName evidence="7">Menage a trois</fullName>
    </alternativeName>
    <alternativeName>
        <fullName evidence="8">RING finger protein MAT1</fullName>
    </alternativeName>
</protein>
<organism evidence="15">
    <name type="scientific">Rodentolepis nana</name>
    <name type="common">Dwarf tapeworm</name>
    <name type="synonym">Hymenolepis nana</name>
    <dbReference type="NCBI Taxonomy" id="102285"/>
    <lineage>
        <taxon>Eukaryota</taxon>
        <taxon>Metazoa</taxon>
        <taxon>Spiralia</taxon>
        <taxon>Lophotrochozoa</taxon>
        <taxon>Platyhelminthes</taxon>
        <taxon>Cestoda</taxon>
        <taxon>Eucestoda</taxon>
        <taxon>Cyclophyllidea</taxon>
        <taxon>Hymenolepididae</taxon>
        <taxon>Rodentolepis</taxon>
    </lineage>
</organism>
<comment type="subcellular location">
    <subcellularLocation>
        <location evidence="1">Nucleus</location>
    </subcellularLocation>
</comment>
<keyword evidence="2" id="KW-0479">Metal-binding</keyword>
<dbReference type="GO" id="GO:0006289">
    <property type="term" value="P:nucleotide-excision repair"/>
    <property type="evidence" value="ECO:0007669"/>
    <property type="project" value="InterPro"/>
</dbReference>
<dbReference type="Proteomes" id="UP000278807">
    <property type="component" value="Unassembled WGS sequence"/>
</dbReference>
<dbReference type="InterPro" id="IPR015877">
    <property type="entry name" value="MAT1_centre"/>
</dbReference>
<evidence type="ECO:0000256" key="3">
    <source>
        <dbReference type="ARBA" id="ARBA00022771"/>
    </source>
</evidence>
<evidence type="ECO:0000313" key="14">
    <source>
        <dbReference type="Proteomes" id="UP000278807"/>
    </source>
</evidence>
<evidence type="ECO:0000259" key="12">
    <source>
        <dbReference type="PROSITE" id="PS50089"/>
    </source>
</evidence>
<evidence type="ECO:0000256" key="1">
    <source>
        <dbReference type="ARBA" id="ARBA00004123"/>
    </source>
</evidence>
<dbReference type="EMBL" id="UZAE01000167">
    <property type="protein sequence ID" value="VDN96428.1"/>
    <property type="molecule type" value="Genomic_DNA"/>
</dbReference>
<name>A0A0R3T137_RODNA</name>
<evidence type="ECO:0000256" key="4">
    <source>
        <dbReference type="ARBA" id="ARBA00022833"/>
    </source>
</evidence>
<accession>A0A0R3T137</accession>
<dbReference type="Pfam" id="PF17121">
    <property type="entry name" value="zf-C3HC4_5"/>
    <property type="match status" value="1"/>
</dbReference>
<evidence type="ECO:0000256" key="5">
    <source>
        <dbReference type="ARBA" id="ARBA00023242"/>
    </source>
</evidence>
<gene>
    <name evidence="13" type="ORF">HNAJ_LOCUS569</name>
</gene>
<sequence>MADSQTCPKCNASKYNNPQLRLMVNLCGHSLCENCVEVLFARGSGLCVQCKTPIRKVNFRYQLFEDPTVQKEVDIRKKVLVDFNKREEDFDTLEEYDAYLELIEDIIYKLCNDIDVDKTRKFIEQYKKDNKDIIKRNRTKLSKWAEFYESELEHERAEREARAEAKAAEDAANLHRRKRLVAAASIQGFLCGPAAVPLPETTAPAPTLEGTEVTHQQVTSELPSVPPSALPIDSRYRFLPPPTTALPSARPMAPPSAIPGRWAVPTPFAPASGIAGVSPFSMPTVLPLGNSWGNALDPLATPKADKVVLSRSRTSKPTVTSSVTKSGQTSTQGRTLCEWLKPYKPDVVGPLPPIEEDGDRWASLMSVYLKTVVEPLTARLDGPNTKWKDCAEEEDGNVVKKGLSHDLPIGTTGISPSTHLYRALEESRCFLFNPQ</sequence>
<dbReference type="PROSITE" id="PS50089">
    <property type="entry name" value="ZF_RING_2"/>
    <property type="match status" value="1"/>
</dbReference>
<reference evidence="15" key="1">
    <citation type="submission" date="2017-02" db="UniProtKB">
        <authorList>
            <consortium name="WormBaseParasite"/>
        </authorList>
    </citation>
    <scope>IDENTIFICATION</scope>
</reference>
<feature type="domain" description="RING-type" evidence="12">
    <location>
        <begin position="7"/>
        <end position="51"/>
    </location>
</feature>
<evidence type="ECO:0000256" key="9">
    <source>
        <dbReference type="ARBA" id="ARBA00083888"/>
    </source>
</evidence>
<evidence type="ECO:0000313" key="13">
    <source>
        <dbReference type="EMBL" id="VDN96428.1"/>
    </source>
</evidence>
<keyword evidence="5" id="KW-0539">Nucleus</keyword>
<dbReference type="InterPro" id="IPR004575">
    <property type="entry name" value="MAT1/Tfb3"/>
</dbReference>
<dbReference type="CDD" id="cd16517">
    <property type="entry name" value="RING-HC_MAT1"/>
    <property type="match status" value="1"/>
</dbReference>
<evidence type="ECO:0000256" key="11">
    <source>
        <dbReference type="SAM" id="MobiDB-lite"/>
    </source>
</evidence>
<dbReference type="InterPro" id="IPR013083">
    <property type="entry name" value="Znf_RING/FYVE/PHD"/>
</dbReference>
<dbReference type="GO" id="GO:0005675">
    <property type="term" value="C:transcription factor TFIIH holo complex"/>
    <property type="evidence" value="ECO:0007669"/>
    <property type="project" value="InterPro"/>
</dbReference>
<keyword evidence="3 10" id="KW-0863">Zinc-finger</keyword>